<evidence type="ECO:0000313" key="5">
    <source>
        <dbReference type="Proteomes" id="UP000752013"/>
    </source>
</evidence>
<dbReference type="EMBL" id="JAATLK010000001">
    <property type="protein sequence ID" value="NIZ46428.1"/>
    <property type="molecule type" value="Genomic_DNA"/>
</dbReference>
<dbReference type="InterPro" id="IPR011146">
    <property type="entry name" value="HIT-like"/>
</dbReference>
<dbReference type="Pfam" id="PF01230">
    <property type="entry name" value="HIT"/>
    <property type="match status" value="1"/>
</dbReference>
<dbReference type="AlphaFoldDB" id="A0A968KUP9"/>
<evidence type="ECO:0000256" key="1">
    <source>
        <dbReference type="PIRSR" id="PIRSR601310-1"/>
    </source>
</evidence>
<evidence type="ECO:0000313" key="4">
    <source>
        <dbReference type="EMBL" id="NIZ46428.1"/>
    </source>
</evidence>
<dbReference type="Gene3D" id="3.30.428.10">
    <property type="entry name" value="HIT-like"/>
    <property type="match status" value="1"/>
</dbReference>
<dbReference type="InterPro" id="IPR036265">
    <property type="entry name" value="HIT-like_sf"/>
</dbReference>
<protein>
    <submittedName>
        <fullName evidence="4">HIT domain-containing protein</fullName>
    </submittedName>
</protein>
<feature type="domain" description="HIT" evidence="3">
    <location>
        <begin position="3"/>
        <end position="111"/>
    </location>
</feature>
<evidence type="ECO:0000256" key="2">
    <source>
        <dbReference type="PROSITE-ProRule" id="PRU00464"/>
    </source>
</evidence>
<dbReference type="PANTHER" id="PTHR23089">
    <property type="entry name" value="HISTIDINE TRIAD HIT PROTEIN"/>
    <property type="match status" value="1"/>
</dbReference>
<dbReference type="Proteomes" id="UP000752013">
    <property type="component" value="Unassembled WGS sequence"/>
</dbReference>
<sequence>MTIFEKILHKEIPTTIIYEDEYALAFPDISPQTPIHILVIPKQKARNFSDLNQWSPVAIGEYMHSIQKVIHHLNLTDGYRIVFNTGDQGGQTVDYLHAHILAGETLGWPPFPV</sequence>
<dbReference type="RefSeq" id="WP_167702895.1">
    <property type="nucleotide sequence ID" value="NZ_CP118168.1"/>
</dbReference>
<dbReference type="GO" id="GO:0003824">
    <property type="term" value="F:catalytic activity"/>
    <property type="evidence" value="ECO:0007669"/>
    <property type="project" value="InterPro"/>
</dbReference>
<organism evidence="4 5">
    <name type="scientific">Entomospira nematocerorum</name>
    <dbReference type="NCBI Taxonomy" id="2719987"/>
    <lineage>
        <taxon>Bacteria</taxon>
        <taxon>Pseudomonadati</taxon>
        <taxon>Spirochaetota</taxon>
        <taxon>Spirochaetia</taxon>
        <taxon>Spirochaetales</taxon>
        <taxon>Spirochaetaceae</taxon>
        <taxon>Entomospira</taxon>
    </lineage>
</organism>
<dbReference type="InterPro" id="IPR001310">
    <property type="entry name" value="Histidine_triad_HIT"/>
</dbReference>
<comment type="caution">
    <text evidence="4">The sequence shown here is derived from an EMBL/GenBank/DDBJ whole genome shotgun (WGS) entry which is preliminary data.</text>
</comment>
<evidence type="ECO:0000259" key="3">
    <source>
        <dbReference type="PROSITE" id="PS51084"/>
    </source>
</evidence>
<reference evidence="4" key="1">
    <citation type="submission" date="2020-03" db="EMBL/GenBank/DDBJ databases">
        <title>Spirochaetal bacteria isolated from arthropods constitute a novel genus Entomospira genus novum within the order Spirochaetales.</title>
        <authorList>
            <person name="Grana-Miraglia L."/>
            <person name="Sikutova S."/>
            <person name="Fingerle V."/>
            <person name="Sing A."/>
            <person name="Castillo-Ramirez S."/>
            <person name="Margos G."/>
            <person name="Rudolf I."/>
        </authorList>
    </citation>
    <scope>NUCLEOTIDE SEQUENCE</scope>
    <source>
        <strain evidence="4">BR208</strain>
    </source>
</reference>
<proteinExistence type="predicted"/>
<feature type="active site" description="Tele-AMP-histidine intermediate" evidence="1">
    <location>
        <position position="97"/>
    </location>
</feature>
<dbReference type="PRINTS" id="PR00332">
    <property type="entry name" value="HISTRIAD"/>
</dbReference>
<name>A0A968KUP9_9SPIO</name>
<dbReference type="SUPFAM" id="SSF54197">
    <property type="entry name" value="HIT-like"/>
    <property type="match status" value="1"/>
</dbReference>
<keyword evidence="5" id="KW-1185">Reference proteome</keyword>
<gene>
    <name evidence="4" type="ORF">HCT46_00600</name>
</gene>
<accession>A0A968KUP9</accession>
<dbReference type="PROSITE" id="PS51084">
    <property type="entry name" value="HIT_2"/>
    <property type="match status" value="1"/>
</dbReference>
<comment type="caution">
    <text evidence="2">Lacks conserved residue(s) required for the propagation of feature annotation.</text>
</comment>